<dbReference type="InterPro" id="IPR043502">
    <property type="entry name" value="DNA/RNA_pol_sf"/>
</dbReference>
<dbReference type="Pfam" id="PF00078">
    <property type="entry name" value="RVT_1"/>
    <property type="match status" value="1"/>
</dbReference>
<name>A0A7Y0L8J7_9FIRM</name>
<proteinExistence type="predicted"/>
<gene>
    <name evidence="2" type="ORF">HIJ39_23085</name>
</gene>
<dbReference type="AlphaFoldDB" id="A0A7Y0L8J7"/>
<comment type="caution">
    <text evidence="2">The sequence shown here is derived from an EMBL/GenBank/DDBJ whole genome shotgun (WGS) entry which is preliminary data.</text>
</comment>
<feature type="non-terminal residue" evidence="2">
    <location>
        <position position="288"/>
    </location>
</feature>
<organism evidence="2 3">
    <name type="scientific">Sulfobacillus harzensis</name>
    <dbReference type="NCBI Taxonomy" id="2729629"/>
    <lineage>
        <taxon>Bacteria</taxon>
        <taxon>Bacillati</taxon>
        <taxon>Bacillota</taxon>
        <taxon>Clostridia</taxon>
        <taxon>Eubacteriales</taxon>
        <taxon>Clostridiales Family XVII. Incertae Sedis</taxon>
        <taxon>Sulfobacillus</taxon>
    </lineage>
</organism>
<sequence length="288" mass="32976">MSPHLERITQRAAAAPHLRFTALAHHLSEDFLADTWQRMNRRGAPGVDHQTTAAYAADLKEHLSDLVARNRRHAYRAPAVRRVYIPKPGKPDQRRPLGIPTVEDRLLQAAVARLLGAIYEADFRPVSYGFRPGRNAHQALATLRNTLMTGRAHWVVEADIRGYFDHIDHDWLLRMLELRVGDPWILRLVRKWLAAGILEDGRVTPATVGSPQGGPLSPLLANVYLHYVLDLWFEQVVIPRCRGRATLIRFADDFLALFEEEQDARRFLRALPQRMRKFALTLAEEKTR</sequence>
<feature type="domain" description="Reverse transcriptase" evidence="1">
    <location>
        <begin position="66"/>
        <end position="288"/>
    </location>
</feature>
<keyword evidence="2" id="KW-0548">Nucleotidyltransferase</keyword>
<keyword evidence="2" id="KW-0695">RNA-directed DNA polymerase</keyword>
<evidence type="ECO:0000259" key="1">
    <source>
        <dbReference type="PROSITE" id="PS50878"/>
    </source>
</evidence>
<protein>
    <submittedName>
        <fullName evidence="2">Group II intron reverse transcriptase/maturase</fullName>
    </submittedName>
</protein>
<evidence type="ECO:0000313" key="3">
    <source>
        <dbReference type="Proteomes" id="UP000533476"/>
    </source>
</evidence>
<dbReference type="SUPFAM" id="SSF56672">
    <property type="entry name" value="DNA/RNA polymerases"/>
    <property type="match status" value="1"/>
</dbReference>
<dbReference type="PANTHER" id="PTHR34047:SF8">
    <property type="entry name" value="PROTEIN YKFC"/>
    <property type="match status" value="1"/>
</dbReference>
<keyword evidence="3" id="KW-1185">Reference proteome</keyword>
<accession>A0A7Y0L8J7</accession>
<dbReference type="EMBL" id="JABBVZ010000291">
    <property type="protein sequence ID" value="NMP25180.1"/>
    <property type="molecule type" value="Genomic_DNA"/>
</dbReference>
<dbReference type="GO" id="GO:0003964">
    <property type="term" value="F:RNA-directed DNA polymerase activity"/>
    <property type="evidence" value="ECO:0007669"/>
    <property type="project" value="UniProtKB-KW"/>
</dbReference>
<evidence type="ECO:0000313" key="2">
    <source>
        <dbReference type="EMBL" id="NMP25180.1"/>
    </source>
</evidence>
<dbReference type="InterPro" id="IPR051083">
    <property type="entry name" value="GrpII_Intron_Splice-Mob/Def"/>
</dbReference>
<dbReference type="PROSITE" id="PS50878">
    <property type="entry name" value="RT_POL"/>
    <property type="match status" value="1"/>
</dbReference>
<keyword evidence="2" id="KW-0808">Transferase</keyword>
<reference evidence="2 3" key="1">
    <citation type="submission" date="2020-04" db="EMBL/GenBank/DDBJ databases">
        <authorList>
            <person name="Zhang R."/>
            <person name="Schippers A."/>
        </authorList>
    </citation>
    <scope>NUCLEOTIDE SEQUENCE [LARGE SCALE GENOMIC DNA]</scope>
    <source>
        <strain evidence="2 3">DSM 109850</strain>
    </source>
</reference>
<dbReference type="PANTHER" id="PTHR34047">
    <property type="entry name" value="NUCLEAR INTRON MATURASE 1, MITOCHONDRIAL-RELATED"/>
    <property type="match status" value="1"/>
</dbReference>
<dbReference type="Proteomes" id="UP000533476">
    <property type="component" value="Unassembled WGS sequence"/>
</dbReference>
<dbReference type="CDD" id="cd01651">
    <property type="entry name" value="RT_G2_intron"/>
    <property type="match status" value="1"/>
</dbReference>
<dbReference type="InterPro" id="IPR000477">
    <property type="entry name" value="RT_dom"/>
</dbReference>
<dbReference type="RefSeq" id="WP_243239932.1">
    <property type="nucleotide sequence ID" value="NZ_JABBVZ010000291.1"/>
</dbReference>